<name>A0ABQ0UYM2_9LACT</name>
<proteinExistence type="predicted"/>
<dbReference type="EMBL" id="BJUX01000019">
    <property type="protein sequence ID" value="GEK89638.1"/>
    <property type="molecule type" value="Genomic_DNA"/>
</dbReference>
<keyword evidence="2" id="KW-1185">Reference proteome</keyword>
<accession>A0ABQ0UYM2</accession>
<evidence type="ECO:0000313" key="1">
    <source>
        <dbReference type="EMBL" id="GEK89638.1"/>
    </source>
</evidence>
<gene>
    <name evidence="1" type="ORF">APU01nite_16770</name>
</gene>
<dbReference type="Proteomes" id="UP000321425">
    <property type="component" value="Unassembled WGS sequence"/>
</dbReference>
<comment type="caution">
    <text evidence="1">The sequence shown here is derived from an EMBL/GenBank/DDBJ whole genome shotgun (WGS) entry which is preliminary data.</text>
</comment>
<organism evidence="1 2">
    <name type="scientific">Alkalibacterium putridalgicola</name>
    <dbReference type="NCBI Taxonomy" id="426703"/>
    <lineage>
        <taxon>Bacteria</taxon>
        <taxon>Bacillati</taxon>
        <taxon>Bacillota</taxon>
        <taxon>Bacilli</taxon>
        <taxon>Lactobacillales</taxon>
        <taxon>Carnobacteriaceae</taxon>
        <taxon>Alkalibacterium</taxon>
    </lineage>
</organism>
<sequence>MNTAYDQSRDSFFKYNSQIKEIRQNTLSIRRISFIVNRKERICYTDITFIQVNTRKGKGR</sequence>
<reference evidence="1 2" key="1">
    <citation type="submission" date="2019-07" db="EMBL/GenBank/DDBJ databases">
        <title>Whole genome shotgun sequence of Alkalibacterium putridalgicola NBRC 103243.</title>
        <authorList>
            <person name="Hosoyama A."/>
            <person name="Uohara A."/>
            <person name="Ohji S."/>
            <person name="Ichikawa N."/>
        </authorList>
    </citation>
    <scope>NUCLEOTIDE SEQUENCE [LARGE SCALE GENOMIC DNA]</scope>
    <source>
        <strain evidence="1 2">NBRC 103243</strain>
    </source>
</reference>
<protein>
    <submittedName>
        <fullName evidence="1">Uncharacterized protein</fullName>
    </submittedName>
</protein>
<evidence type="ECO:0000313" key="2">
    <source>
        <dbReference type="Proteomes" id="UP000321425"/>
    </source>
</evidence>